<protein>
    <submittedName>
        <fullName evidence="1">Uncharacterized protein</fullName>
    </submittedName>
</protein>
<evidence type="ECO:0000313" key="1">
    <source>
        <dbReference type="EMBL" id="KIY49833.1"/>
    </source>
</evidence>
<name>A0A0D7AG71_9AGAR</name>
<evidence type="ECO:0000313" key="2">
    <source>
        <dbReference type="Proteomes" id="UP000054144"/>
    </source>
</evidence>
<accession>A0A0D7AG71</accession>
<dbReference type="Proteomes" id="UP000054144">
    <property type="component" value="Unassembled WGS sequence"/>
</dbReference>
<gene>
    <name evidence="1" type="ORF">FISHEDRAFT_58073</name>
</gene>
<keyword evidence="2" id="KW-1185">Reference proteome</keyword>
<proteinExistence type="predicted"/>
<dbReference type="EMBL" id="KN881721">
    <property type="protein sequence ID" value="KIY49833.1"/>
    <property type="molecule type" value="Genomic_DNA"/>
</dbReference>
<dbReference type="AlphaFoldDB" id="A0A0D7AG71"/>
<sequence length="257" mass="29062">MSFRKWEITGVSRFSFLRMELRIDDAIGKYGSAHKTLCLRIGDGLKARVRSYFVLMNLELLTRCHAAPVDSSGDLQDTRSSLVRWSSEISGLTSNHESNLRSWEGCTRLSGVWVQLYTLTLSRKTQCKCAANTNHLVHFTTSMSFQTSQFIYPVIARPVTDDQRWNGTSLMIYVCSGFCWTDGCSRSWAADAALRSSTTAGGALRQPTWRDIVNVHYSHYEMGKDYTKASVLKAMLDVFPLLRPKLPRTTVPPVIKF</sequence>
<organism evidence="1 2">
    <name type="scientific">Fistulina hepatica ATCC 64428</name>
    <dbReference type="NCBI Taxonomy" id="1128425"/>
    <lineage>
        <taxon>Eukaryota</taxon>
        <taxon>Fungi</taxon>
        <taxon>Dikarya</taxon>
        <taxon>Basidiomycota</taxon>
        <taxon>Agaricomycotina</taxon>
        <taxon>Agaricomycetes</taxon>
        <taxon>Agaricomycetidae</taxon>
        <taxon>Agaricales</taxon>
        <taxon>Fistulinaceae</taxon>
        <taxon>Fistulina</taxon>
    </lineage>
</organism>
<reference evidence="1 2" key="1">
    <citation type="journal article" date="2015" name="Fungal Genet. Biol.">
        <title>Evolution of novel wood decay mechanisms in Agaricales revealed by the genome sequences of Fistulina hepatica and Cylindrobasidium torrendii.</title>
        <authorList>
            <person name="Floudas D."/>
            <person name="Held B.W."/>
            <person name="Riley R."/>
            <person name="Nagy L.G."/>
            <person name="Koehler G."/>
            <person name="Ransdell A.S."/>
            <person name="Younus H."/>
            <person name="Chow J."/>
            <person name="Chiniquy J."/>
            <person name="Lipzen A."/>
            <person name="Tritt A."/>
            <person name="Sun H."/>
            <person name="Haridas S."/>
            <person name="LaButti K."/>
            <person name="Ohm R.A."/>
            <person name="Kues U."/>
            <person name="Blanchette R.A."/>
            <person name="Grigoriev I.V."/>
            <person name="Minto R.E."/>
            <person name="Hibbett D.S."/>
        </authorList>
    </citation>
    <scope>NUCLEOTIDE SEQUENCE [LARGE SCALE GENOMIC DNA]</scope>
    <source>
        <strain evidence="1 2">ATCC 64428</strain>
    </source>
</reference>